<protein>
    <submittedName>
        <fullName evidence="1">Uncharacterized protein</fullName>
    </submittedName>
</protein>
<dbReference type="Proteomes" id="UP001054902">
    <property type="component" value="Unassembled WGS sequence"/>
</dbReference>
<sequence>MSEKEQNEASLDDRNSKNLPPWDKRYYSHSYWTILKKRVAFQTPFFGLQIDKDDFESVWFSKFDPDKHDLNYIDAISLKTDSRKIINNLDKVDFHLEFHIEENIYRAKRANSIPRIWEVGKITQRYDFRDVRFPGLSFGALMKIVVWADSIVFEVQVDRSGDDNWELRNGFKLKLAFSDWSMEKEFDPSTDESKQFNIILTCNLSSNMDVIQALDGVSVSQSYRNSGPENRPIHESFNAFFIKLGRWMPRPFQGGYRDIREYDEMLVTVENKSDQDLYVPAYFWVEQLANPTGVCAIVCNQDMRPTGIPIQVSKNWHIQGVPGYGFFYHYLPVKANSTQKYIIRLAYGFWGSLPSASHANLCLVGYHGHGTRWEQLAIGCWGETICIDADRALANKTITDIRTIMIQGQDEKKWNWSDAGWGGDWLNGAYQGVQVTPNNWKVAYVSHGSCLSEVKYSGWYGPGFVSVDATVSTLRTDDYARTFFKIRYEFKKSKGNANIRFFELGSQSYIRTPIISWGNRQGLIETRTLDKKRKRDSHYINKTEFEGEGPYWFAFNGQKDISDKKWGKGWRGLCIRSFKSNFSGIEYTTPTFSVRQFANGNQPVEANGIFVLEPPKNVDSFQEGDWLEVEITVMTLPEFAYMYYGPNSFFKQHIKENSGSWKTVHREALNNALDVEAFGGEVLCKYPLQVRITDEYAQEVKLDISGGVGAVPIQFQGLKHTNYDLYQNTADGEKSVEKMQSVHGHDYYQVDYVVDEKGKEHGSYRITFNVLLDGFEKSTWLLRSLS</sequence>
<comment type="caution">
    <text evidence="1">The sequence shown here is derived from an EMBL/GenBank/DDBJ whole genome shotgun (WGS) entry which is preliminary data.</text>
</comment>
<evidence type="ECO:0000313" key="2">
    <source>
        <dbReference type="Proteomes" id="UP001054902"/>
    </source>
</evidence>
<dbReference type="AlphaFoldDB" id="A0AAD3HAP9"/>
<organism evidence="1 2">
    <name type="scientific">Chaetoceros tenuissimus</name>
    <dbReference type="NCBI Taxonomy" id="426638"/>
    <lineage>
        <taxon>Eukaryota</taxon>
        <taxon>Sar</taxon>
        <taxon>Stramenopiles</taxon>
        <taxon>Ochrophyta</taxon>
        <taxon>Bacillariophyta</taxon>
        <taxon>Coscinodiscophyceae</taxon>
        <taxon>Chaetocerotophycidae</taxon>
        <taxon>Chaetocerotales</taxon>
        <taxon>Chaetocerotaceae</taxon>
        <taxon>Chaetoceros</taxon>
    </lineage>
</organism>
<gene>
    <name evidence="1" type="ORF">CTEN210_12670</name>
</gene>
<proteinExistence type="predicted"/>
<name>A0AAD3HAP9_9STRA</name>
<evidence type="ECO:0000313" key="1">
    <source>
        <dbReference type="EMBL" id="GFH56194.1"/>
    </source>
</evidence>
<reference evidence="1 2" key="1">
    <citation type="journal article" date="2021" name="Sci. Rep.">
        <title>The genome of the diatom Chaetoceros tenuissimus carries an ancient integrated fragment of an extant virus.</title>
        <authorList>
            <person name="Hongo Y."/>
            <person name="Kimura K."/>
            <person name="Takaki Y."/>
            <person name="Yoshida Y."/>
            <person name="Baba S."/>
            <person name="Kobayashi G."/>
            <person name="Nagasaki K."/>
            <person name="Hano T."/>
            <person name="Tomaru Y."/>
        </authorList>
    </citation>
    <scope>NUCLEOTIDE SEQUENCE [LARGE SCALE GENOMIC DNA]</scope>
    <source>
        <strain evidence="1 2">NIES-3715</strain>
    </source>
</reference>
<dbReference type="EMBL" id="BLLK01000051">
    <property type="protein sequence ID" value="GFH56194.1"/>
    <property type="molecule type" value="Genomic_DNA"/>
</dbReference>
<keyword evidence="2" id="KW-1185">Reference proteome</keyword>
<accession>A0AAD3HAP9</accession>